<organism evidence="5 6">
    <name type="scientific">Halobellus rubicundus</name>
    <dbReference type="NCBI Taxonomy" id="2996466"/>
    <lineage>
        <taxon>Archaea</taxon>
        <taxon>Methanobacteriati</taxon>
        <taxon>Methanobacteriota</taxon>
        <taxon>Stenosarchaea group</taxon>
        <taxon>Halobacteria</taxon>
        <taxon>Halobacteriales</taxon>
        <taxon>Haloferacaceae</taxon>
        <taxon>Halobellus</taxon>
    </lineage>
</organism>
<dbReference type="InterPro" id="IPR003953">
    <property type="entry name" value="FAD-dep_OxRdtase_2_FAD-bd"/>
</dbReference>
<proteinExistence type="predicted"/>
<comment type="caution">
    <text evidence="5">The sequence shown here is derived from an EMBL/GenBank/DDBJ whole genome shotgun (WGS) entry which is preliminary data.</text>
</comment>
<dbReference type="Proteomes" id="UP001570511">
    <property type="component" value="Unassembled WGS sequence"/>
</dbReference>
<protein>
    <submittedName>
        <fullName evidence="5">FAD-binding protein</fullName>
    </submittedName>
</protein>
<dbReference type="AlphaFoldDB" id="A0ABD5M9N7"/>
<sequence>MSSHDTDSDAAPTDAPDAADVLVVGGGVAGLTAATFTARAGLDTLVVDAPESILARNAHLENVPGFPGGVDPRRFLDLLREQADESGARRRSGRVADVVASGDGFEVRVEAGDAPAGDGDADADAPAEWSTRADAVIAASWSDVSYLDGLGVEIRDAGSKRYVDVDDLGRTAVEGVYAAGRITEKYHQAVVAAGHGAEVGLTVVHDSETPYYNDWVTPEGYFTDRGREVPPGCEEIDADERERRRAAARDGMRRAFEDPHPEPQRTHPSLVEDDLGRLDE</sequence>
<dbReference type="InterPro" id="IPR036188">
    <property type="entry name" value="FAD/NAD-bd_sf"/>
</dbReference>
<keyword evidence="2" id="KW-0560">Oxidoreductase</keyword>
<feature type="domain" description="FAD-dependent oxidoreductase 2 FAD-binding" evidence="4">
    <location>
        <begin position="20"/>
        <end position="50"/>
    </location>
</feature>
<dbReference type="EMBL" id="JBGNYA010000001">
    <property type="protein sequence ID" value="MFA1610374.1"/>
    <property type="molecule type" value="Genomic_DNA"/>
</dbReference>
<evidence type="ECO:0000256" key="2">
    <source>
        <dbReference type="ARBA" id="ARBA00023002"/>
    </source>
</evidence>
<dbReference type="PRINTS" id="PR00368">
    <property type="entry name" value="FADPNR"/>
</dbReference>
<gene>
    <name evidence="5" type="ORF">OS889_05070</name>
</gene>
<dbReference type="RefSeq" id="WP_372387872.1">
    <property type="nucleotide sequence ID" value="NZ_JBGNYA010000001.1"/>
</dbReference>
<dbReference type="Pfam" id="PF00890">
    <property type="entry name" value="FAD_binding_2"/>
    <property type="match status" value="1"/>
</dbReference>
<evidence type="ECO:0000313" key="5">
    <source>
        <dbReference type="EMBL" id="MFA1610374.1"/>
    </source>
</evidence>
<reference evidence="5 6" key="1">
    <citation type="submission" date="2024-08" db="EMBL/GenBank/DDBJ databases">
        <title>Halobellus sp. MBLA0158 whole genome sequence.</title>
        <authorList>
            <person name="Hwang C.Y."/>
            <person name="Cho E.-S."/>
            <person name="Seo M.-J."/>
        </authorList>
    </citation>
    <scope>NUCLEOTIDE SEQUENCE [LARGE SCALE GENOMIC DNA]</scope>
    <source>
        <strain evidence="5 6">MBLA0158</strain>
    </source>
</reference>
<evidence type="ECO:0000259" key="4">
    <source>
        <dbReference type="Pfam" id="PF00890"/>
    </source>
</evidence>
<dbReference type="Gene3D" id="3.50.50.60">
    <property type="entry name" value="FAD/NAD(P)-binding domain"/>
    <property type="match status" value="1"/>
</dbReference>
<feature type="compositionally biased region" description="Basic and acidic residues" evidence="3">
    <location>
        <begin position="240"/>
        <end position="265"/>
    </location>
</feature>
<name>A0ABD5M9N7_9EURY</name>
<dbReference type="PRINTS" id="PR00469">
    <property type="entry name" value="PNDRDTASEII"/>
</dbReference>
<dbReference type="InterPro" id="IPR050097">
    <property type="entry name" value="Ferredoxin-NADP_redctase_2"/>
</dbReference>
<dbReference type="PANTHER" id="PTHR48105">
    <property type="entry name" value="THIOREDOXIN REDUCTASE 1-RELATED-RELATED"/>
    <property type="match status" value="1"/>
</dbReference>
<accession>A0ABD5M9N7</accession>
<feature type="region of interest" description="Disordered" evidence="3">
    <location>
        <begin position="233"/>
        <end position="280"/>
    </location>
</feature>
<keyword evidence="1" id="KW-0285">Flavoprotein</keyword>
<dbReference type="GO" id="GO:0016491">
    <property type="term" value="F:oxidoreductase activity"/>
    <property type="evidence" value="ECO:0007669"/>
    <property type="project" value="UniProtKB-KW"/>
</dbReference>
<keyword evidence="6" id="KW-1185">Reference proteome</keyword>
<evidence type="ECO:0000256" key="3">
    <source>
        <dbReference type="SAM" id="MobiDB-lite"/>
    </source>
</evidence>
<evidence type="ECO:0000313" key="6">
    <source>
        <dbReference type="Proteomes" id="UP001570511"/>
    </source>
</evidence>
<evidence type="ECO:0000256" key="1">
    <source>
        <dbReference type="ARBA" id="ARBA00022630"/>
    </source>
</evidence>
<dbReference type="SUPFAM" id="SSF51905">
    <property type="entry name" value="FAD/NAD(P)-binding domain"/>
    <property type="match status" value="1"/>
</dbReference>